<evidence type="ECO:0000256" key="7">
    <source>
        <dbReference type="ARBA" id="ARBA00023054"/>
    </source>
</evidence>
<sequence>MMSETEKVVGVEAQCGPTHQDLPKLECNKTNSPDDLDDNSYVFDFKDVSVESEEVTGNDSRNGIHVCVGDEGGDRFEEEAENQIGVWSLVAESGDNSVVEECELLDSLDLESKPIDSKEEKGVVECESRDTRAKVMLSEGEVVEIAKHQVPSSTLKSNPINTKEETDVADLDFENVSLKRSSGEVVDTAQQHGVPINTPDVAVGVVERESQGVSVKATEEDVVKLLEGGVVGISEHIVPSSTSLDFNLEPNPIYTMEDVDVVVNVIECESQYTSVKAENEVVENAEHKTLNLESNPVNAELSGEVVKNAEHTVLDLELNPMNATENINVVENVESESQNPSMKAGDKVKLSDEVVENAEPETLNLESNPVNGKLSGEVKNTEPEIFDFESNPVNTNEEIDVVAEVVERGSQYPAVKAKEGVKLSDEVVESAEHETLDLESNPVNAKLSGEVVKNAEHEILDLESNPVNGNGEIDIVADVVELESQDPSVNTEDEVKSSDKGVENAEHEALDLESNPVNAKLSVEVVKNAEHEIFDFELNPVNPKLSGEMVKNEEREIDSESNPMNINGDIDVVADVVELELQDPSVKAEDEVKLSDELVENAEHGTLDLESNPVNAKLSGEMVKNTEHEILDLESNPVNAKLSGEMVKNAECEIDLESNPVNDNGEIDVVADVVELESQDPSLKAKDEVKLSDEVVENAEHEALDLESNPVNTKLSGELVKNAEPEILDLESSPVNANEEIDAVADVVELESQDPSVKAEDEVKLSDEVVENAEHEALDLDSNPVNAKLSVEVVKNAEHEILDLDSNAVNAKLSVEVVKNAEHEILDLESNPVNAKLFVEVLDLELNPVNANEEIYVVAVVERESQDPNMKDEDKVKLLDEVIGNAEHENFTKLSGEVVENAEHKTLDLESNPVKANEEIDEVADVVELESQDPSVKAEHESGGVVENTEHHVTLEPEAHVRNISAKSSGENSPDVNKEGAANNIELEIEAVEDTVVQIDNKNVILRENGDTGNSKDNNKPVAPPKVEEANVKTKLKSFNFLVRVPRFDDESLREQTRLAKINVDEKTKLRSAIQVQIQEKRASAQIHGIDYEYAKGESRNARKMVRLKRIEIDSLQSVINKAMNALSIRDIDSQIYNNEHMIQHETLPLKEEKQLIREIKQLKQYREQLSSNMGSKGEIKQALEQKEEVEERLKILRKELVSLKGEVVKAEAAAVEAEKKYDAENKKVKEIQAQFRAADDVRQAAYVQWQSLRKEFSKKSEYFYKYKDDSAVASNCVFSKDTDALYRLCTNNVEKFMELWNTNDKFRRDYVKFNTRCTIWRLGTLDGRSLGPDEVPPVLPSYVDTRVNRNVSTLSKVDLKSQFPTLEPKQENTAQSVTSDGKSTKRSTEEKNFRVTNNEPAISVQANGSDTVSGQDIIINKLHEEPKKSKEEMEAIKKAEEREREETDAKLKEERRLEALAKASEARERKKRQAEKLQMRSEMKTIKEAEQKEKEREKRLRKKERKKATTTDVNDTNGSEIAPSSESAAETSKDVEFKDLSSVAAPKKPKKHWLFGKQSKAKSTIPPPLRNRNKKKFQQYMWVGITSFVILVLFLLGNMGVFSGVHFKRRSPAM</sequence>
<comment type="caution">
    <text evidence="13">The sequence shown here is derived from an EMBL/GenBank/DDBJ whole genome shotgun (WGS) entry which is preliminary data.</text>
</comment>
<keyword evidence="3" id="KW-1003">Cell membrane</keyword>
<dbReference type="InterPro" id="IPR032675">
    <property type="entry name" value="LRR_dom_sf"/>
</dbReference>
<evidence type="ECO:0000256" key="2">
    <source>
        <dbReference type="ARBA" id="ARBA00004389"/>
    </source>
</evidence>
<evidence type="ECO:0000313" key="14">
    <source>
        <dbReference type="Proteomes" id="UP001632038"/>
    </source>
</evidence>
<evidence type="ECO:0000256" key="6">
    <source>
        <dbReference type="ARBA" id="ARBA00022989"/>
    </source>
</evidence>
<feature type="compositionally biased region" description="Basic residues" evidence="11">
    <location>
        <begin position="1500"/>
        <end position="1509"/>
    </location>
</feature>
<dbReference type="PANTHER" id="PTHR32219">
    <property type="entry name" value="RNA-BINDING PROTEIN YLMH-RELATED"/>
    <property type="match status" value="1"/>
</dbReference>
<feature type="region of interest" description="Disordered" evidence="11">
    <location>
        <begin position="1007"/>
        <end position="1026"/>
    </location>
</feature>
<feature type="compositionally biased region" description="Basic and acidic residues" evidence="11">
    <location>
        <begin position="1423"/>
        <end position="1499"/>
    </location>
</feature>
<feature type="region of interest" description="Disordered" evidence="11">
    <location>
        <begin position="1423"/>
        <end position="1554"/>
    </location>
</feature>
<evidence type="ECO:0000256" key="4">
    <source>
        <dbReference type="ARBA" id="ARBA00022692"/>
    </source>
</evidence>
<feature type="region of interest" description="Disordered" evidence="11">
    <location>
        <begin position="1363"/>
        <end position="1401"/>
    </location>
</feature>
<evidence type="ECO:0000256" key="12">
    <source>
        <dbReference type="SAM" id="Phobius"/>
    </source>
</evidence>
<dbReference type="PANTHER" id="PTHR32219:SF3">
    <property type="entry name" value="CALPONIN-LIKE DOMAIN PROTEIN"/>
    <property type="match status" value="1"/>
</dbReference>
<evidence type="ECO:0000256" key="1">
    <source>
        <dbReference type="ARBA" id="ARBA00004162"/>
    </source>
</evidence>
<feature type="compositionally biased region" description="Low complexity" evidence="11">
    <location>
        <begin position="1520"/>
        <end position="1531"/>
    </location>
</feature>
<accession>A0ABD3DBW8</accession>
<keyword evidence="6 12" id="KW-1133">Transmembrane helix</keyword>
<dbReference type="InterPro" id="IPR055282">
    <property type="entry name" value="PPI1-4"/>
</dbReference>
<keyword evidence="4 12" id="KW-0812">Transmembrane</keyword>
<keyword evidence="14" id="KW-1185">Reference proteome</keyword>
<dbReference type="Proteomes" id="UP001632038">
    <property type="component" value="Unassembled WGS sequence"/>
</dbReference>
<feature type="compositionally biased region" description="Polar residues" evidence="11">
    <location>
        <begin position="1372"/>
        <end position="1382"/>
    </location>
</feature>
<keyword evidence="8 12" id="KW-0472">Membrane</keyword>
<evidence type="ECO:0000256" key="9">
    <source>
        <dbReference type="ARBA" id="ARBA00038080"/>
    </source>
</evidence>
<feature type="compositionally biased region" description="Basic and acidic residues" evidence="11">
    <location>
        <begin position="1383"/>
        <end position="1394"/>
    </location>
</feature>
<evidence type="ECO:0000256" key="5">
    <source>
        <dbReference type="ARBA" id="ARBA00022824"/>
    </source>
</evidence>
<protein>
    <submittedName>
        <fullName evidence="13">Uncharacterized protein</fullName>
    </submittedName>
</protein>
<keyword evidence="7 10" id="KW-0175">Coiled coil</keyword>
<feature type="coiled-coil region" evidence="10">
    <location>
        <begin position="1153"/>
        <end position="1235"/>
    </location>
</feature>
<comment type="subcellular location">
    <subcellularLocation>
        <location evidence="1">Cell membrane</location>
        <topology evidence="1">Single-pass membrane protein</topology>
    </subcellularLocation>
    <subcellularLocation>
        <location evidence="2">Endoplasmic reticulum membrane</location>
        <topology evidence="2">Single-pass membrane protein</topology>
    </subcellularLocation>
</comment>
<organism evidence="13 14">
    <name type="scientific">Castilleja foliolosa</name>
    <dbReference type="NCBI Taxonomy" id="1961234"/>
    <lineage>
        <taxon>Eukaryota</taxon>
        <taxon>Viridiplantae</taxon>
        <taxon>Streptophyta</taxon>
        <taxon>Embryophyta</taxon>
        <taxon>Tracheophyta</taxon>
        <taxon>Spermatophyta</taxon>
        <taxon>Magnoliopsida</taxon>
        <taxon>eudicotyledons</taxon>
        <taxon>Gunneridae</taxon>
        <taxon>Pentapetalae</taxon>
        <taxon>asterids</taxon>
        <taxon>lamiids</taxon>
        <taxon>Lamiales</taxon>
        <taxon>Orobanchaceae</taxon>
        <taxon>Pedicularideae</taxon>
        <taxon>Castillejinae</taxon>
        <taxon>Castilleja</taxon>
    </lineage>
</organism>
<reference evidence="14" key="1">
    <citation type="journal article" date="2024" name="IScience">
        <title>Strigolactones Initiate the Formation of Haustorium-like Structures in Castilleja.</title>
        <authorList>
            <person name="Buerger M."/>
            <person name="Peterson D."/>
            <person name="Chory J."/>
        </authorList>
    </citation>
    <scope>NUCLEOTIDE SEQUENCE [LARGE SCALE GENOMIC DNA]</scope>
</reference>
<comment type="similarity">
    <text evidence="9">Belongs to the plant Proton pump-interactor protein family.</text>
</comment>
<gene>
    <name evidence="13" type="ORF">CASFOL_014808</name>
</gene>
<evidence type="ECO:0000256" key="3">
    <source>
        <dbReference type="ARBA" id="ARBA00022475"/>
    </source>
</evidence>
<dbReference type="GO" id="GO:0005789">
    <property type="term" value="C:endoplasmic reticulum membrane"/>
    <property type="evidence" value="ECO:0007669"/>
    <property type="project" value="UniProtKB-SubCell"/>
</dbReference>
<proteinExistence type="inferred from homology"/>
<dbReference type="Gene3D" id="3.80.10.10">
    <property type="entry name" value="Ribonuclease Inhibitor"/>
    <property type="match status" value="1"/>
</dbReference>
<evidence type="ECO:0000313" key="13">
    <source>
        <dbReference type="EMBL" id="KAL3639840.1"/>
    </source>
</evidence>
<dbReference type="GO" id="GO:0005886">
    <property type="term" value="C:plasma membrane"/>
    <property type="evidence" value="ECO:0007669"/>
    <property type="project" value="UniProtKB-SubCell"/>
</dbReference>
<evidence type="ECO:0000256" key="8">
    <source>
        <dbReference type="ARBA" id="ARBA00023136"/>
    </source>
</evidence>
<evidence type="ECO:0000256" key="10">
    <source>
        <dbReference type="SAM" id="Coils"/>
    </source>
</evidence>
<name>A0ABD3DBW8_9LAMI</name>
<feature type="transmembrane region" description="Helical" evidence="12">
    <location>
        <begin position="1581"/>
        <end position="1606"/>
    </location>
</feature>
<evidence type="ECO:0000256" key="11">
    <source>
        <dbReference type="SAM" id="MobiDB-lite"/>
    </source>
</evidence>
<keyword evidence="5" id="KW-0256">Endoplasmic reticulum</keyword>
<dbReference type="EMBL" id="JAVIJP010000017">
    <property type="protein sequence ID" value="KAL3639840.1"/>
    <property type="molecule type" value="Genomic_DNA"/>
</dbReference>